<evidence type="ECO:0000259" key="3">
    <source>
        <dbReference type="Pfam" id="PF08574"/>
    </source>
</evidence>
<evidence type="ECO:0000256" key="1">
    <source>
        <dbReference type="ARBA" id="ARBA00010218"/>
    </source>
</evidence>
<name>A0A4U6X4G6_9PEZI</name>
<protein>
    <recommendedName>
        <fullName evidence="3">Transcription factor Iwr1 domain-containing protein</fullName>
    </recommendedName>
</protein>
<feature type="region of interest" description="Disordered" evidence="2">
    <location>
        <begin position="455"/>
        <end position="487"/>
    </location>
</feature>
<feature type="compositionally biased region" description="Basic and acidic residues" evidence="2">
    <location>
        <begin position="333"/>
        <end position="348"/>
    </location>
</feature>
<comment type="similarity">
    <text evidence="1">Belongs to the IWR1/SLC7A6OS family.</text>
</comment>
<dbReference type="InterPro" id="IPR013883">
    <property type="entry name" value="TF_Iwr1_dom"/>
</dbReference>
<accession>A0A4U6X4G6</accession>
<gene>
    <name evidence="4" type="ORF">CTA1_6163</name>
</gene>
<feature type="compositionally biased region" description="Acidic residues" evidence="2">
    <location>
        <begin position="455"/>
        <end position="472"/>
    </location>
</feature>
<dbReference type="Proteomes" id="UP000310108">
    <property type="component" value="Unassembled WGS sequence"/>
</dbReference>
<comment type="caution">
    <text evidence="4">The sequence shown here is derived from an EMBL/GenBank/DDBJ whole genome shotgun (WGS) entry which is preliminary data.</text>
</comment>
<evidence type="ECO:0000313" key="4">
    <source>
        <dbReference type="EMBL" id="TKW50075.1"/>
    </source>
</evidence>
<feature type="region of interest" description="Disordered" evidence="2">
    <location>
        <begin position="404"/>
        <end position="443"/>
    </location>
</feature>
<dbReference type="STRING" id="1306861.A0A4U6X4G6"/>
<feature type="domain" description="Transcription factor Iwr1" evidence="3">
    <location>
        <begin position="367"/>
        <end position="435"/>
    </location>
</feature>
<feature type="compositionally biased region" description="Polar residues" evidence="2">
    <location>
        <begin position="136"/>
        <end position="150"/>
    </location>
</feature>
<dbReference type="PANTHER" id="PTHR28063:SF1">
    <property type="entry name" value="RNA POLYMERASE II NUCLEAR LOCALIZATION PROTEIN IWR1"/>
    <property type="match status" value="1"/>
</dbReference>
<dbReference type="EMBL" id="PJEX01000442">
    <property type="protein sequence ID" value="TKW50075.1"/>
    <property type="molecule type" value="Genomic_DNA"/>
</dbReference>
<dbReference type="Pfam" id="PF08574">
    <property type="entry name" value="Iwr1"/>
    <property type="match status" value="1"/>
</dbReference>
<feature type="region of interest" description="Disordered" evidence="2">
    <location>
        <begin position="309"/>
        <end position="367"/>
    </location>
</feature>
<dbReference type="GO" id="GO:0005737">
    <property type="term" value="C:cytoplasm"/>
    <property type="evidence" value="ECO:0007669"/>
    <property type="project" value="TreeGrafter"/>
</dbReference>
<feature type="compositionally biased region" description="Acidic residues" evidence="2">
    <location>
        <begin position="404"/>
        <end position="422"/>
    </location>
</feature>
<feature type="region of interest" description="Disordered" evidence="2">
    <location>
        <begin position="237"/>
        <end position="290"/>
    </location>
</feature>
<keyword evidence="5" id="KW-1185">Reference proteome</keyword>
<dbReference type="InterPro" id="IPR040150">
    <property type="entry name" value="Iwr1"/>
</dbReference>
<dbReference type="PANTHER" id="PTHR28063">
    <property type="entry name" value="RNA POLYMERASE II NUCLEAR LOCALIZATION PROTEIN IWR1"/>
    <property type="match status" value="1"/>
</dbReference>
<feature type="compositionally biased region" description="Acidic residues" evidence="2">
    <location>
        <begin position="349"/>
        <end position="367"/>
    </location>
</feature>
<proteinExistence type="inferred from homology"/>
<feature type="region of interest" description="Disordered" evidence="2">
    <location>
        <begin position="110"/>
        <end position="179"/>
    </location>
</feature>
<evidence type="ECO:0000256" key="2">
    <source>
        <dbReference type="SAM" id="MobiDB-lite"/>
    </source>
</evidence>
<sequence>MNCDVAEHTAPFQANPFLENHSDSTNTTKFLFFLHPPPFSPSIFPLYICLLPTMSAPPQLIHIKRKRGDEDAPVTYLQLEPGSKRHLAGSSWVYQRRLAKATARSAAAAAAQQAAAHRKPIIQTSKPGDEIANSDRPPNSNTQPASSSHARSVANAAPGAQSPTPPAEAPSQRPTIPSVEPRRFHMSRSAMSSPSGSTVLKAGGVSKRGRYGTAVFVERGKKKSARRALDKLGADEKAAALASGDIAVKDEDKPAPKKPLAKRPPRPAAPNVDAERKPMPSTAPTQDLSKIAADMDQWVLHEIGLNLKAMENRPTPPAAASPSRFKPKAPVKRFAERHPELARELDGADRDEEMAEASGGDEESSDDDYVIEVYELASLEPVLAEIPPEEIGVLRFDTQEDMELFYGNEDDDSDIDDDEDENAENHYTADYPEDEVDSEDEYDRHAYLFRNANASDEEEFDFRDQASDEDDDKYAMEGDEKRDEDDVFQDKIRRYIRQHGAH</sequence>
<dbReference type="AlphaFoldDB" id="A0A4U6X4G6"/>
<reference evidence="4 5" key="1">
    <citation type="journal article" date="2019" name="PLoS ONE">
        <title>Comparative genome analysis indicates high evolutionary potential of pathogenicity genes in Colletotrichum tanaceti.</title>
        <authorList>
            <person name="Lelwala R.V."/>
            <person name="Korhonen P.K."/>
            <person name="Young N.D."/>
            <person name="Scott J.B."/>
            <person name="Ades P.A."/>
            <person name="Gasser R.B."/>
            <person name="Taylor P.W.J."/>
        </authorList>
    </citation>
    <scope>NUCLEOTIDE SEQUENCE [LARGE SCALE GENOMIC DNA]</scope>
    <source>
        <strain evidence="4">BRIP57314</strain>
    </source>
</reference>
<feature type="compositionally biased region" description="Acidic residues" evidence="2">
    <location>
        <begin position="431"/>
        <end position="441"/>
    </location>
</feature>
<evidence type="ECO:0000313" key="5">
    <source>
        <dbReference type="Proteomes" id="UP000310108"/>
    </source>
</evidence>
<organism evidence="4 5">
    <name type="scientific">Colletotrichum tanaceti</name>
    <dbReference type="NCBI Taxonomy" id="1306861"/>
    <lineage>
        <taxon>Eukaryota</taxon>
        <taxon>Fungi</taxon>
        <taxon>Dikarya</taxon>
        <taxon>Ascomycota</taxon>
        <taxon>Pezizomycotina</taxon>
        <taxon>Sordariomycetes</taxon>
        <taxon>Hypocreomycetidae</taxon>
        <taxon>Glomerellales</taxon>
        <taxon>Glomerellaceae</taxon>
        <taxon>Colletotrichum</taxon>
        <taxon>Colletotrichum destructivum species complex</taxon>
    </lineage>
</organism>
<dbReference type="GO" id="GO:0006606">
    <property type="term" value="P:protein import into nucleus"/>
    <property type="evidence" value="ECO:0007669"/>
    <property type="project" value="InterPro"/>
</dbReference>